<proteinExistence type="predicted"/>
<protein>
    <submittedName>
        <fullName evidence="1">Uncharacterized protein</fullName>
    </submittedName>
</protein>
<gene>
    <name evidence="1" type="ORF">FM114_01220</name>
</gene>
<organism evidence="1 2">
    <name type="scientific">Luteococcus japonicus LSP_Lj1</name>
    <dbReference type="NCBI Taxonomy" id="1255658"/>
    <lineage>
        <taxon>Bacteria</taxon>
        <taxon>Bacillati</taxon>
        <taxon>Actinomycetota</taxon>
        <taxon>Actinomycetes</taxon>
        <taxon>Propionibacteriales</taxon>
        <taxon>Propionibacteriaceae</taxon>
        <taxon>Luteococcus</taxon>
    </lineage>
</organism>
<accession>A0A1R4IDD6</accession>
<dbReference type="AlphaFoldDB" id="A0A1R4IDD6"/>
<dbReference type="EMBL" id="FUKQ01000006">
    <property type="protein sequence ID" value="SJN17865.1"/>
    <property type="molecule type" value="Genomic_DNA"/>
</dbReference>
<sequence>MLHPWDPLFVTDISVSISWCHPRQTSPAHYHRTHGTVPR</sequence>
<keyword evidence="2" id="KW-1185">Reference proteome</keyword>
<evidence type="ECO:0000313" key="2">
    <source>
        <dbReference type="Proteomes" id="UP000188342"/>
    </source>
</evidence>
<evidence type="ECO:0000313" key="1">
    <source>
        <dbReference type="EMBL" id="SJN17865.1"/>
    </source>
</evidence>
<dbReference type="Proteomes" id="UP000188342">
    <property type="component" value="Unassembled WGS sequence"/>
</dbReference>
<reference evidence="1 2" key="1">
    <citation type="submission" date="2017-02" db="EMBL/GenBank/DDBJ databases">
        <authorList>
            <person name="Peterson S.W."/>
        </authorList>
    </citation>
    <scope>NUCLEOTIDE SEQUENCE [LARGE SCALE GENOMIC DNA]</scope>
    <source>
        <strain evidence="1 2">LSP_Lj1</strain>
    </source>
</reference>
<name>A0A1R4IDD6_9ACTN</name>